<name>A0A6J6WK31_9ZZZZ</name>
<accession>A0A6J6WK31</accession>
<dbReference type="AlphaFoldDB" id="A0A6J6WK31"/>
<reference evidence="1" key="1">
    <citation type="submission" date="2020-05" db="EMBL/GenBank/DDBJ databases">
        <authorList>
            <person name="Chiriac C."/>
            <person name="Salcher M."/>
            <person name="Ghai R."/>
            <person name="Kavagutti S V."/>
        </authorList>
    </citation>
    <scope>NUCLEOTIDE SEQUENCE</scope>
</reference>
<proteinExistence type="predicted"/>
<dbReference type="EMBL" id="CAFAAB010000079">
    <property type="protein sequence ID" value="CAB4785070.1"/>
    <property type="molecule type" value="Genomic_DNA"/>
</dbReference>
<evidence type="ECO:0000313" key="1">
    <source>
        <dbReference type="EMBL" id="CAB4785070.1"/>
    </source>
</evidence>
<organism evidence="1">
    <name type="scientific">freshwater metagenome</name>
    <dbReference type="NCBI Taxonomy" id="449393"/>
    <lineage>
        <taxon>unclassified sequences</taxon>
        <taxon>metagenomes</taxon>
        <taxon>ecological metagenomes</taxon>
    </lineage>
</organism>
<gene>
    <name evidence="1" type="ORF">UFOPK2958_00787</name>
</gene>
<protein>
    <submittedName>
        <fullName evidence="1">Unannotated protein</fullName>
    </submittedName>
</protein>
<sequence>MLHGVSRFLGRKETIEYPQIVAFRLREAREYPFEQVPSWGISDDNVWFTKDSQRWRRRQAIELVLRDGRALGFTPAHASRVAEILSGRGISQLS</sequence>